<evidence type="ECO:0000313" key="1">
    <source>
        <dbReference type="EMBL" id="OGI69028.1"/>
    </source>
</evidence>
<dbReference type="EMBL" id="MFSP01000030">
    <property type="protein sequence ID" value="OGI69028.1"/>
    <property type="molecule type" value="Genomic_DNA"/>
</dbReference>
<name>A0A1F6VHI0_9PROT</name>
<accession>A0A1F6VHI0</accession>
<gene>
    <name evidence="1" type="ORF">A2W18_13845</name>
</gene>
<organism evidence="1 2">
    <name type="scientific">Candidatus Muproteobacteria bacterium RBG_16_60_9</name>
    <dbReference type="NCBI Taxonomy" id="1817755"/>
    <lineage>
        <taxon>Bacteria</taxon>
        <taxon>Pseudomonadati</taxon>
        <taxon>Pseudomonadota</taxon>
        <taxon>Candidatus Muproteobacteria</taxon>
    </lineage>
</organism>
<dbReference type="Proteomes" id="UP000179076">
    <property type="component" value="Unassembled WGS sequence"/>
</dbReference>
<evidence type="ECO:0000313" key="2">
    <source>
        <dbReference type="Proteomes" id="UP000179076"/>
    </source>
</evidence>
<protein>
    <submittedName>
        <fullName evidence="1">Uncharacterized protein</fullName>
    </submittedName>
</protein>
<dbReference type="AlphaFoldDB" id="A0A1F6VHI0"/>
<comment type="caution">
    <text evidence="1">The sequence shown here is derived from an EMBL/GenBank/DDBJ whole genome shotgun (WGS) entry which is preliminary data.</text>
</comment>
<reference evidence="1 2" key="1">
    <citation type="journal article" date="2016" name="Nat. Commun.">
        <title>Thousands of microbial genomes shed light on interconnected biogeochemical processes in an aquifer system.</title>
        <authorList>
            <person name="Anantharaman K."/>
            <person name="Brown C.T."/>
            <person name="Hug L.A."/>
            <person name="Sharon I."/>
            <person name="Castelle C.J."/>
            <person name="Probst A.J."/>
            <person name="Thomas B.C."/>
            <person name="Singh A."/>
            <person name="Wilkins M.J."/>
            <person name="Karaoz U."/>
            <person name="Brodie E.L."/>
            <person name="Williams K.H."/>
            <person name="Hubbard S.S."/>
            <person name="Banfield J.F."/>
        </authorList>
    </citation>
    <scope>NUCLEOTIDE SEQUENCE [LARGE SCALE GENOMIC DNA]</scope>
</reference>
<sequence>MVQKRVIPIRTAGAGREAELLAQGWTRQTTIGEPRLSEVVETYRSLGYDVEVIEHRSVGDACGVCFEAGAAQGAVYGDIYLRKKSDTPPSEDPLF</sequence>
<proteinExistence type="predicted"/>